<evidence type="ECO:0000313" key="2">
    <source>
        <dbReference type="Proteomes" id="UP000028840"/>
    </source>
</evidence>
<dbReference type="AlphaFoldDB" id="A0A086PQT4"/>
<protein>
    <submittedName>
        <fullName evidence="1">Putative dynein heavy chain family protein</fullName>
    </submittedName>
</protein>
<accession>A0A086PQT4</accession>
<sequence length="152" mass="16686">MALQPRHRWMVSQVVAAFKLENEEAAVEFAFRGRFSPKIEKFLSGASRRQHLLFSFHQGNATPSSPGALNSDVGLDAKLICTDGAESGLQSRSIYFLKTTQRGKAVNLNVASDGEVIFGEIAAAPLASLDVALTGLFLPIVEKFNEKEWYIK</sequence>
<gene>
    <name evidence="1" type="ORF">TGVAND_306342</name>
</gene>
<proteinExistence type="predicted"/>
<organism evidence="1 2">
    <name type="scientific">Toxoplasma gondii VAND</name>
    <dbReference type="NCBI Taxonomy" id="933077"/>
    <lineage>
        <taxon>Eukaryota</taxon>
        <taxon>Sar</taxon>
        <taxon>Alveolata</taxon>
        <taxon>Apicomplexa</taxon>
        <taxon>Conoidasida</taxon>
        <taxon>Coccidia</taxon>
        <taxon>Eucoccidiorida</taxon>
        <taxon>Eimeriorina</taxon>
        <taxon>Sarcocystidae</taxon>
        <taxon>Toxoplasma</taxon>
    </lineage>
</organism>
<reference evidence="1 2" key="1">
    <citation type="submission" date="2014-08" db="EMBL/GenBank/DDBJ databases">
        <authorList>
            <person name="Sibley D."/>
            <person name="Venepally P."/>
            <person name="Karamycheva S."/>
            <person name="Hadjithomas M."/>
            <person name="Khan A."/>
            <person name="Brunk B."/>
            <person name="Roos D."/>
            <person name="Caler E."/>
            <person name="Lorenzi H."/>
        </authorList>
    </citation>
    <scope>NUCLEOTIDE SEQUENCE [LARGE SCALE GENOMIC DNA]</scope>
    <source>
        <strain evidence="1 2">VAND</strain>
    </source>
</reference>
<dbReference type="EMBL" id="AEYJ02001365">
    <property type="protein sequence ID" value="KFH02716.1"/>
    <property type="molecule type" value="Genomic_DNA"/>
</dbReference>
<comment type="caution">
    <text evidence="1">The sequence shown here is derived from an EMBL/GenBank/DDBJ whole genome shotgun (WGS) entry which is preliminary data.</text>
</comment>
<evidence type="ECO:0000313" key="1">
    <source>
        <dbReference type="EMBL" id="KFH02716.1"/>
    </source>
</evidence>
<dbReference type="OrthoDB" id="10251809at2759"/>
<reference evidence="1 2" key="2">
    <citation type="journal article" date="2015" name="Eukaryot. Cell">
        <title>Genetic mapping reveals that sinefungin resistance in Toxoplasma gondii is controlled by a putative amino acid transporter locus that can be used as a negative selectable marker.</title>
        <authorList>
            <person name="Behnke M.S."/>
            <person name="Khan A."/>
            <person name="Sibley L.D."/>
        </authorList>
    </citation>
    <scope>NUCLEOTIDE SEQUENCE [LARGE SCALE GENOMIC DNA]</scope>
    <source>
        <strain evidence="1 2">VAND</strain>
    </source>
</reference>
<name>A0A086PQT4_TOXGO</name>
<dbReference type="VEuPathDB" id="ToxoDB:TGVAND_306342"/>
<dbReference type="Proteomes" id="UP000028840">
    <property type="component" value="Unassembled WGS sequence"/>
</dbReference>